<reference evidence="1 3" key="2">
    <citation type="journal article" date="2014" name="BMC Genomics">
        <title>An improved genome release (version Mt4.0) for the model legume Medicago truncatula.</title>
        <authorList>
            <person name="Tang H."/>
            <person name="Krishnakumar V."/>
            <person name="Bidwell S."/>
            <person name="Rosen B."/>
            <person name="Chan A."/>
            <person name="Zhou S."/>
            <person name="Gentzbittel L."/>
            <person name="Childs K.L."/>
            <person name="Yandell M."/>
            <person name="Gundlach H."/>
            <person name="Mayer K.F."/>
            <person name="Schwartz D.C."/>
            <person name="Town C.D."/>
        </authorList>
    </citation>
    <scope>GENOME REANNOTATION</scope>
    <source>
        <strain evidence="1">A17</strain>
        <strain evidence="2 3">cv. Jemalong A17</strain>
    </source>
</reference>
<dbReference type="AlphaFoldDB" id="A0A072TWD4"/>
<sequence length="199" mass="23263">MTLLTHLTLATTQTSEYSWRKEFFSLHALSKMIRHIQRGYQKISPGYFWMKIIGILVFAQDEHRPMLQKAQPRFLRWYQSLFKIHWATCYQVSAIEPPTIYVHEPSPRVLVVRGCVKSPNVGISGGNPHLTSRICGGCLTEIKLIYNYEVLVEDLKKLFGFSFWIRSDQLNLLEIQITHVAAILLLELNRFRKEDIRKT</sequence>
<evidence type="ECO:0000313" key="3">
    <source>
        <dbReference type="Proteomes" id="UP000002051"/>
    </source>
</evidence>
<gene>
    <name evidence="1" type="ordered locus">MTR_8g099270</name>
</gene>
<dbReference type="Proteomes" id="UP000002051">
    <property type="component" value="Chromosome 8"/>
</dbReference>
<name>A0A072TWD4_MEDTR</name>
<dbReference type="HOGENOM" id="CLU_1374067_0_0_1"/>
<dbReference type="EMBL" id="CM001224">
    <property type="protein sequence ID" value="KEH21193.1"/>
    <property type="molecule type" value="Genomic_DNA"/>
</dbReference>
<accession>A0A072TWD4</accession>
<evidence type="ECO:0000313" key="2">
    <source>
        <dbReference type="EnsemblPlants" id="KEH21193"/>
    </source>
</evidence>
<reference evidence="2" key="3">
    <citation type="submission" date="2015-04" db="UniProtKB">
        <authorList>
            <consortium name="EnsemblPlants"/>
        </authorList>
    </citation>
    <scope>IDENTIFICATION</scope>
    <source>
        <strain evidence="2">cv. Jemalong A17</strain>
    </source>
</reference>
<organism evidence="1 3">
    <name type="scientific">Medicago truncatula</name>
    <name type="common">Barrel medic</name>
    <name type="synonym">Medicago tribuloides</name>
    <dbReference type="NCBI Taxonomy" id="3880"/>
    <lineage>
        <taxon>Eukaryota</taxon>
        <taxon>Viridiplantae</taxon>
        <taxon>Streptophyta</taxon>
        <taxon>Embryophyta</taxon>
        <taxon>Tracheophyta</taxon>
        <taxon>Spermatophyta</taxon>
        <taxon>Magnoliopsida</taxon>
        <taxon>eudicotyledons</taxon>
        <taxon>Gunneridae</taxon>
        <taxon>Pentapetalae</taxon>
        <taxon>rosids</taxon>
        <taxon>fabids</taxon>
        <taxon>Fabales</taxon>
        <taxon>Fabaceae</taxon>
        <taxon>Papilionoideae</taxon>
        <taxon>50 kb inversion clade</taxon>
        <taxon>NPAAA clade</taxon>
        <taxon>Hologalegina</taxon>
        <taxon>IRL clade</taxon>
        <taxon>Trifolieae</taxon>
        <taxon>Medicago</taxon>
    </lineage>
</organism>
<proteinExistence type="predicted"/>
<reference evidence="1 3" key="1">
    <citation type="journal article" date="2011" name="Nature">
        <title>The Medicago genome provides insight into the evolution of rhizobial symbioses.</title>
        <authorList>
            <person name="Young N.D."/>
            <person name="Debelle F."/>
            <person name="Oldroyd G.E."/>
            <person name="Geurts R."/>
            <person name="Cannon S.B."/>
            <person name="Udvardi M.K."/>
            <person name="Benedito V.A."/>
            <person name="Mayer K.F."/>
            <person name="Gouzy J."/>
            <person name="Schoof H."/>
            <person name="Van de Peer Y."/>
            <person name="Proost S."/>
            <person name="Cook D.R."/>
            <person name="Meyers B.C."/>
            <person name="Spannagl M."/>
            <person name="Cheung F."/>
            <person name="De Mita S."/>
            <person name="Krishnakumar V."/>
            <person name="Gundlach H."/>
            <person name="Zhou S."/>
            <person name="Mudge J."/>
            <person name="Bharti A.K."/>
            <person name="Murray J.D."/>
            <person name="Naoumkina M.A."/>
            <person name="Rosen B."/>
            <person name="Silverstein K.A."/>
            <person name="Tang H."/>
            <person name="Rombauts S."/>
            <person name="Zhao P.X."/>
            <person name="Zhou P."/>
            <person name="Barbe V."/>
            <person name="Bardou P."/>
            <person name="Bechner M."/>
            <person name="Bellec A."/>
            <person name="Berger A."/>
            <person name="Berges H."/>
            <person name="Bidwell S."/>
            <person name="Bisseling T."/>
            <person name="Choisne N."/>
            <person name="Couloux A."/>
            <person name="Denny R."/>
            <person name="Deshpande S."/>
            <person name="Dai X."/>
            <person name="Doyle J.J."/>
            <person name="Dudez A.M."/>
            <person name="Farmer A.D."/>
            <person name="Fouteau S."/>
            <person name="Franken C."/>
            <person name="Gibelin C."/>
            <person name="Gish J."/>
            <person name="Goldstein S."/>
            <person name="Gonzalez A.J."/>
            <person name="Green P.J."/>
            <person name="Hallab A."/>
            <person name="Hartog M."/>
            <person name="Hua A."/>
            <person name="Humphray S.J."/>
            <person name="Jeong D.H."/>
            <person name="Jing Y."/>
            <person name="Jocker A."/>
            <person name="Kenton S.M."/>
            <person name="Kim D.J."/>
            <person name="Klee K."/>
            <person name="Lai H."/>
            <person name="Lang C."/>
            <person name="Lin S."/>
            <person name="Macmil S.L."/>
            <person name="Magdelenat G."/>
            <person name="Matthews L."/>
            <person name="McCorrison J."/>
            <person name="Monaghan E.L."/>
            <person name="Mun J.H."/>
            <person name="Najar F.Z."/>
            <person name="Nicholson C."/>
            <person name="Noirot C."/>
            <person name="O'Bleness M."/>
            <person name="Paule C.R."/>
            <person name="Poulain J."/>
            <person name="Prion F."/>
            <person name="Qin B."/>
            <person name="Qu C."/>
            <person name="Retzel E.F."/>
            <person name="Riddle C."/>
            <person name="Sallet E."/>
            <person name="Samain S."/>
            <person name="Samson N."/>
            <person name="Sanders I."/>
            <person name="Saurat O."/>
            <person name="Scarpelli C."/>
            <person name="Schiex T."/>
            <person name="Segurens B."/>
            <person name="Severin A.J."/>
            <person name="Sherrier D.J."/>
            <person name="Shi R."/>
            <person name="Sims S."/>
            <person name="Singer S.R."/>
            <person name="Sinharoy S."/>
            <person name="Sterck L."/>
            <person name="Viollet A."/>
            <person name="Wang B.B."/>
            <person name="Wang K."/>
            <person name="Wang M."/>
            <person name="Wang X."/>
            <person name="Warfsmann J."/>
            <person name="Weissenbach J."/>
            <person name="White D.D."/>
            <person name="White J.D."/>
            <person name="Wiley G.B."/>
            <person name="Wincker P."/>
            <person name="Xing Y."/>
            <person name="Yang L."/>
            <person name="Yao Z."/>
            <person name="Ying F."/>
            <person name="Zhai J."/>
            <person name="Zhou L."/>
            <person name="Zuber A."/>
            <person name="Denarie J."/>
            <person name="Dixon R.A."/>
            <person name="May G.D."/>
            <person name="Schwartz D.C."/>
            <person name="Rogers J."/>
            <person name="Quetier F."/>
            <person name="Town C.D."/>
            <person name="Roe B.A."/>
        </authorList>
    </citation>
    <scope>NUCLEOTIDE SEQUENCE [LARGE SCALE GENOMIC DNA]</scope>
    <source>
        <strain evidence="1">A17</strain>
        <strain evidence="2 3">cv. Jemalong A17</strain>
    </source>
</reference>
<keyword evidence="3" id="KW-1185">Reference proteome</keyword>
<protein>
    <submittedName>
        <fullName evidence="1 2">Uncharacterized protein</fullName>
    </submittedName>
</protein>
<dbReference type="EnsemblPlants" id="KEH21193">
    <property type="protein sequence ID" value="KEH21193"/>
    <property type="gene ID" value="MTR_8g099270"/>
</dbReference>
<evidence type="ECO:0000313" key="1">
    <source>
        <dbReference type="EMBL" id="KEH21193.1"/>
    </source>
</evidence>